<reference evidence="1 2" key="1">
    <citation type="submission" date="2018-11" db="EMBL/GenBank/DDBJ databases">
        <title>Genome sequencing of Paenibacillus sp. KCOM 3021 (= ChDC PVNT-B20).</title>
        <authorList>
            <person name="Kook J.-K."/>
            <person name="Park S.-N."/>
            <person name="Lim Y.K."/>
        </authorList>
    </citation>
    <scope>NUCLEOTIDE SEQUENCE [LARGE SCALE GENOMIC DNA]</scope>
    <source>
        <strain evidence="1 2">KCOM 3021</strain>
    </source>
</reference>
<gene>
    <name evidence="1" type="ORF">EHV15_01935</name>
</gene>
<accession>A0A3P3U035</accession>
<proteinExistence type="predicted"/>
<dbReference type="Gene3D" id="3.55.50.10">
    <property type="entry name" value="Baseplate protein-like domains"/>
    <property type="match status" value="1"/>
</dbReference>
<protein>
    <submittedName>
        <fullName evidence="1">Uncharacterized protein</fullName>
    </submittedName>
</protein>
<comment type="caution">
    <text evidence="1">The sequence shown here is derived from an EMBL/GenBank/DDBJ whole genome shotgun (WGS) entry which is preliminary data.</text>
</comment>
<evidence type="ECO:0000313" key="1">
    <source>
        <dbReference type="EMBL" id="RRJ61873.1"/>
    </source>
</evidence>
<keyword evidence="2" id="KW-1185">Reference proteome</keyword>
<organism evidence="1 2">
    <name type="scientific">Paenibacillus oralis</name>
    <dbReference type="NCBI Taxonomy" id="2490856"/>
    <lineage>
        <taxon>Bacteria</taxon>
        <taxon>Bacillati</taxon>
        <taxon>Bacillota</taxon>
        <taxon>Bacilli</taxon>
        <taxon>Bacillales</taxon>
        <taxon>Paenibacillaceae</taxon>
        <taxon>Paenibacillus</taxon>
    </lineage>
</organism>
<sequence length="1063" mass="119721">MEEWFEGDGFRLKWPYPIQAVRSLRVEQKFNEHTRCTLTVAMADEQAERCMIEASFEDSLLICKPGNPQDEHWFAGGVSNLEMTMEDGIPSVTVEALSRSYEMDVRRKSRSYQNKQTTYTQVIKRLTEGYRNGDAQNEATEPGATLGELVVQYQETDWHFMKRLASRLGTVILPDTTMDAARIYFGVPDFSWGKDLKATQYSMEQNQESYLSYREQAAENGAKIPSEADWISYRARSNQFFRVGENVGFKRQIWVIAESVITYDKGTLQYEYVLVKRQALRRKSRLNKAIQGVALEGRVLKRANNMVKVHLDIDKEHDESGNWWFPYSPEGNNIFHCMPDEGARIKVYFPNGIEKQAIAINSVRGGSEEMKTRTVFQKPTTKVFHMPGDAKMELGDDGVLFEKNTVRLQLDGENIRLSAEENIVLIAVNTVELTKTESASKLESIRMKAKSVITHMANKEQFVEIAGNRVLIQNQKVNFEKVDMNILDMLTDEELEETYIEYLLENGAMLEAYGEALTNNEIVYDDYEAYKNFGKETKKVDLSRETVRKKLTEKIQSDPDSKNTVRNALKGLKEAETQSYYLKTNRPPATDGKGEERTNDEIKQAHQEYEAAYKKYNMMKRVQYDLKKEAEGPPAFMLAEKAPPKQLFPGILDVTKVVEEEQSPEYEALKDEMRKKMNGETAEKLTPLAQAMNALSQGLENSDFWLENVIPKKPDYFSKRDETVTYLSRLNFLNTVTVPQKQAAVLGILFGVVAIVLALPTMGSSLYIAAIGAAEIAVGAMQIKISSEKLRDLNAGNNYSSPKVFGMDQEAVNSADIVVSLVGLSILFKPNLKAADSFKDSQRLAALKETAGNKYANFKNTMKDANINLNPRNYELEWEKAPALNTGYGSVGGGFGRFRLDRVADEPFIQFSKSGGGRALNESNRLNIGAGDNPRQGYRNGDIDPRAEGIEVMDANNLVGIKTGSQAEVIVQNPHGFNALEGDIPRVIEPGGLLKIVGGEKNPFFNKIYKMNDEDLSKYGFELVNKGKASDDLMFGTQKTTSGDAFSDKALSKQLEVILRRLK</sequence>
<dbReference type="Pfam" id="PF05954">
    <property type="entry name" value="Phage_GPD"/>
    <property type="match status" value="1"/>
</dbReference>
<dbReference type="RefSeq" id="WP_128629795.1">
    <property type="nucleotide sequence ID" value="NZ_RRCN01000001.1"/>
</dbReference>
<dbReference type="EMBL" id="RRCN01000001">
    <property type="protein sequence ID" value="RRJ61873.1"/>
    <property type="molecule type" value="Genomic_DNA"/>
</dbReference>
<dbReference type="SUPFAM" id="SSF69279">
    <property type="entry name" value="Phage tail proteins"/>
    <property type="match status" value="1"/>
</dbReference>
<evidence type="ECO:0000313" key="2">
    <source>
        <dbReference type="Proteomes" id="UP000267017"/>
    </source>
</evidence>
<dbReference type="AlphaFoldDB" id="A0A3P3U035"/>
<name>A0A3P3U035_9BACL</name>
<dbReference type="OrthoDB" id="2490673at2"/>
<dbReference type="Proteomes" id="UP000267017">
    <property type="component" value="Unassembled WGS sequence"/>
</dbReference>